<dbReference type="Proteomes" id="UP000287033">
    <property type="component" value="Unassembled WGS sequence"/>
</dbReference>
<evidence type="ECO:0000313" key="3">
    <source>
        <dbReference type="Proteomes" id="UP000287033"/>
    </source>
</evidence>
<feature type="compositionally biased region" description="Basic and acidic residues" evidence="1">
    <location>
        <begin position="57"/>
        <end position="68"/>
    </location>
</feature>
<feature type="compositionally biased region" description="Basic and acidic residues" evidence="1">
    <location>
        <begin position="1"/>
        <end position="18"/>
    </location>
</feature>
<name>A0A401SH55_CHIPU</name>
<sequence length="84" mass="9255">MRRVEYRADRGTCAERSTEPVAGHAQSGVRSQSRDMRRAEYGASRGTCAERCTVQSRDMRRGSTERPLGHVPSRVSAAAPLSSF</sequence>
<keyword evidence="3" id="KW-1185">Reference proteome</keyword>
<evidence type="ECO:0000256" key="1">
    <source>
        <dbReference type="SAM" id="MobiDB-lite"/>
    </source>
</evidence>
<gene>
    <name evidence="2" type="ORF">chiPu_0008127</name>
</gene>
<evidence type="ECO:0000313" key="2">
    <source>
        <dbReference type="EMBL" id="GCC29685.1"/>
    </source>
</evidence>
<reference evidence="2 3" key="1">
    <citation type="journal article" date="2018" name="Nat. Ecol. Evol.">
        <title>Shark genomes provide insights into elasmobranch evolution and the origin of vertebrates.</title>
        <authorList>
            <person name="Hara Y"/>
            <person name="Yamaguchi K"/>
            <person name="Onimaru K"/>
            <person name="Kadota M"/>
            <person name="Koyanagi M"/>
            <person name="Keeley SD"/>
            <person name="Tatsumi K"/>
            <person name="Tanaka K"/>
            <person name="Motone F"/>
            <person name="Kageyama Y"/>
            <person name="Nozu R"/>
            <person name="Adachi N"/>
            <person name="Nishimura O"/>
            <person name="Nakagawa R"/>
            <person name="Tanegashima C"/>
            <person name="Kiyatake I"/>
            <person name="Matsumoto R"/>
            <person name="Murakumo K"/>
            <person name="Nishida K"/>
            <person name="Terakita A"/>
            <person name="Kuratani S"/>
            <person name="Sato K"/>
            <person name="Hyodo S Kuraku.S."/>
        </authorList>
    </citation>
    <scope>NUCLEOTIDE SEQUENCE [LARGE SCALE GENOMIC DNA]</scope>
</reference>
<protein>
    <submittedName>
        <fullName evidence="2">Uncharacterized protein</fullName>
    </submittedName>
</protein>
<proteinExistence type="predicted"/>
<organism evidence="2 3">
    <name type="scientific">Chiloscyllium punctatum</name>
    <name type="common">Brownbanded bambooshark</name>
    <name type="synonym">Hemiscyllium punctatum</name>
    <dbReference type="NCBI Taxonomy" id="137246"/>
    <lineage>
        <taxon>Eukaryota</taxon>
        <taxon>Metazoa</taxon>
        <taxon>Chordata</taxon>
        <taxon>Craniata</taxon>
        <taxon>Vertebrata</taxon>
        <taxon>Chondrichthyes</taxon>
        <taxon>Elasmobranchii</taxon>
        <taxon>Galeomorphii</taxon>
        <taxon>Galeoidea</taxon>
        <taxon>Orectolobiformes</taxon>
        <taxon>Hemiscylliidae</taxon>
        <taxon>Chiloscyllium</taxon>
    </lineage>
</organism>
<dbReference type="EMBL" id="BEZZ01000263">
    <property type="protein sequence ID" value="GCC29685.1"/>
    <property type="molecule type" value="Genomic_DNA"/>
</dbReference>
<accession>A0A401SH55</accession>
<dbReference type="AlphaFoldDB" id="A0A401SH55"/>
<comment type="caution">
    <text evidence="2">The sequence shown here is derived from an EMBL/GenBank/DDBJ whole genome shotgun (WGS) entry which is preliminary data.</text>
</comment>
<feature type="region of interest" description="Disordered" evidence="1">
    <location>
        <begin position="1"/>
        <end position="84"/>
    </location>
</feature>